<dbReference type="Pfam" id="PF00378">
    <property type="entry name" value="ECH_1"/>
    <property type="match status" value="1"/>
</dbReference>
<evidence type="ECO:0000313" key="5">
    <source>
        <dbReference type="EMBL" id="MFI7440908.1"/>
    </source>
</evidence>
<gene>
    <name evidence="5" type="ORF">ACIBP5_13225</name>
</gene>
<dbReference type="CDD" id="cd06558">
    <property type="entry name" value="crotonase-like"/>
    <property type="match status" value="1"/>
</dbReference>
<dbReference type="Proteomes" id="UP001612928">
    <property type="component" value="Unassembled WGS sequence"/>
</dbReference>
<keyword evidence="6" id="KW-1185">Reference proteome</keyword>
<name>A0ABW8A396_9ACTN</name>
<evidence type="ECO:0000256" key="1">
    <source>
        <dbReference type="ARBA" id="ARBA00005254"/>
    </source>
</evidence>
<comment type="similarity">
    <text evidence="1 4">Belongs to the enoyl-CoA hydratase/isomerase family.</text>
</comment>
<dbReference type="SUPFAM" id="SSF52096">
    <property type="entry name" value="ClpP/crotonase"/>
    <property type="match status" value="1"/>
</dbReference>
<reference evidence="5 6" key="1">
    <citation type="submission" date="2024-10" db="EMBL/GenBank/DDBJ databases">
        <title>The Natural Products Discovery Center: Release of the First 8490 Sequenced Strains for Exploring Actinobacteria Biosynthetic Diversity.</title>
        <authorList>
            <person name="Kalkreuter E."/>
            <person name="Kautsar S.A."/>
            <person name="Yang D."/>
            <person name="Bader C.D."/>
            <person name="Teijaro C.N."/>
            <person name="Fluegel L."/>
            <person name="Davis C.M."/>
            <person name="Simpson J.R."/>
            <person name="Lauterbach L."/>
            <person name="Steele A.D."/>
            <person name="Gui C."/>
            <person name="Meng S."/>
            <person name="Li G."/>
            <person name="Viehrig K."/>
            <person name="Ye F."/>
            <person name="Su P."/>
            <person name="Kiefer A.F."/>
            <person name="Nichols A."/>
            <person name="Cepeda A.J."/>
            <person name="Yan W."/>
            <person name="Fan B."/>
            <person name="Jiang Y."/>
            <person name="Adhikari A."/>
            <person name="Zheng C.-J."/>
            <person name="Schuster L."/>
            <person name="Cowan T.M."/>
            <person name="Smanski M.J."/>
            <person name="Chevrette M.G."/>
            <person name="De Carvalho L.P.S."/>
            <person name="Shen B."/>
        </authorList>
    </citation>
    <scope>NUCLEOTIDE SEQUENCE [LARGE SCALE GENOMIC DNA]</scope>
    <source>
        <strain evidence="5 6">NPDC049503</strain>
    </source>
</reference>
<organism evidence="5 6">
    <name type="scientific">Nonomuraea indica</name>
    <dbReference type="NCBI Taxonomy" id="1581193"/>
    <lineage>
        <taxon>Bacteria</taxon>
        <taxon>Bacillati</taxon>
        <taxon>Actinomycetota</taxon>
        <taxon>Actinomycetes</taxon>
        <taxon>Streptosporangiales</taxon>
        <taxon>Streptosporangiaceae</taxon>
        <taxon>Nonomuraea</taxon>
    </lineage>
</organism>
<dbReference type="EMBL" id="JBITMB010000003">
    <property type="protein sequence ID" value="MFI7440908.1"/>
    <property type="molecule type" value="Genomic_DNA"/>
</dbReference>
<dbReference type="RefSeq" id="WP_101785554.1">
    <property type="nucleotide sequence ID" value="NZ_JBITMB010000003.1"/>
</dbReference>
<dbReference type="PANTHER" id="PTHR11941:SF169">
    <property type="entry name" value="(7AS)-7A-METHYL-1,5-DIOXO-2,3,5,6,7,7A-HEXAHYDRO-1H-INDENE-CARBOXYL-COA HYDROLASE"/>
    <property type="match status" value="1"/>
</dbReference>
<dbReference type="InterPro" id="IPR014748">
    <property type="entry name" value="Enoyl-CoA_hydra_C"/>
</dbReference>
<dbReference type="PANTHER" id="PTHR11941">
    <property type="entry name" value="ENOYL-COA HYDRATASE-RELATED"/>
    <property type="match status" value="1"/>
</dbReference>
<keyword evidence="2" id="KW-0443">Lipid metabolism</keyword>
<dbReference type="NCBIfam" id="NF006100">
    <property type="entry name" value="PRK08252.1"/>
    <property type="match status" value="1"/>
</dbReference>
<sequence>MSDDVLVEESDGVAVLTINRPKARNAINGAVARGIAEALDSLESRPDIAAYVLTGAGGTFSAGMDLKGFLTGDLPVVEGRGFGGVTEAPPVKPLVAAVEGYALAGGFELALACDVIVASAQATFGLPEPRRGLVAGAGGIMRLPRRIPYHVAMEIALTGDHYPATRLYELGLVNRITEPGAALEGALELARKIAANAPLALAATKKVVIESQDWPLEEMFERQGAIINPVFMSKDAMEGAAAFAEKRAPRWSGE</sequence>
<keyword evidence="3" id="KW-0456">Lyase</keyword>
<dbReference type="InterPro" id="IPR029045">
    <property type="entry name" value="ClpP/crotonase-like_dom_sf"/>
</dbReference>
<evidence type="ECO:0000313" key="6">
    <source>
        <dbReference type="Proteomes" id="UP001612928"/>
    </source>
</evidence>
<dbReference type="InterPro" id="IPR001753">
    <property type="entry name" value="Enoyl-CoA_hydra/iso"/>
</dbReference>
<dbReference type="Gene3D" id="3.90.226.10">
    <property type="entry name" value="2-enoyl-CoA Hydratase, Chain A, domain 1"/>
    <property type="match status" value="1"/>
</dbReference>
<evidence type="ECO:0000256" key="3">
    <source>
        <dbReference type="ARBA" id="ARBA00023239"/>
    </source>
</evidence>
<dbReference type="Gene3D" id="1.10.12.10">
    <property type="entry name" value="Lyase 2-enoyl-coa Hydratase, Chain A, domain 2"/>
    <property type="match status" value="1"/>
</dbReference>
<protein>
    <submittedName>
        <fullName evidence="5">Crotonase/enoyl-CoA hydratase family protein</fullName>
    </submittedName>
</protein>
<evidence type="ECO:0000256" key="2">
    <source>
        <dbReference type="ARBA" id="ARBA00023098"/>
    </source>
</evidence>
<comment type="caution">
    <text evidence="5">The sequence shown here is derived from an EMBL/GenBank/DDBJ whole genome shotgun (WGS) entry which is preliminary data.</text>
</comment>
<dbReference type="PROSITE" id="PS00166">
    <property type="entry name" value="ENOYL_COA_HYDRATASE"/>
    <property type="match status" value="1"/>
</dbReference>
<proteinExistence type="inferred from homology"/>
<evidence type="ECO:0000256" key="4">
    <source>
        <dbReference type="RuleBase" id="RU003707"/>
    </source>
</evidence>
<accession>A0ABW8A396</accession>
<dbReference type="InterPro" id="IPR018376">
    <property type="entry name" value="Enoyl-CoA_hyd/isom_CS"/>
</dbReference>